<dbReference type="EMBL" id="BLXT01001699">
    <property type="protein sequence ID" value="GFN87283.1"/>
    <property type="molecule type" value="Genomic_DNA"/>
</dbReference>
<keyword evidence="3 6" id="KW-0812">Transmembrane</keyword>
<evidence type="ECO:0000256" key="6">
    <source>
        <dbReference type="SAM" id="Phobius"/>
    </source>
</evidence>
<accession>A0AAV3YW35</accession>
<keyword evidence="8" id="KW-1185">Reference proteome</keyword>
<reference evidence="7 8" key="1">
    <citation type="journal article" date="2021" name="Elife">
        <title>Chloroplast acquisition without the gene transfer in kleptoplastic sea slugs, Plakobranchus ocellatus.</title>
        <authorList>
            <person name="Maeda T."/>
            <person name="Takahashi S."/>
            <person name="Yoshida T."/>
            <person name="Shimamura S."/>
            <person name="Takaki Y."/>
            <person name="Nagai Y."/>
            <person name="Toyoda A."/>
            <person name="Suzuki Y."/>
            <person name="Arimoto A."/>
            <person name="Ishii H."/>
            <person name="Satoh N."/>
            <person name="Nishiyama T."/>
            <person name="Hasebe M."/>
            <person name="Maruyama T."/>
            <person name="Minagawa J."/>
            <person name="Obokata J."/>
            <person name="Shigenobu S."/>
        </authorList>
    </citation>
    <scope>NUCLEOTIDE SEQUENCE [LARGE SCALE GENOMIC DNA]</scope>
</reference>
<keyword evidence="5 6" id="KW-0472">Membrane</keyword>
<evidence type="ECO:0000313" key="8">
    <source>
        <dbReference type="Proteomes" id="UP000735302"/>
    </source>
</evidence>
<protein>
    <submittedName>
        <fullName evidence="7">Uncharacterized protein</fullName>
    </submittedName>
</protein>
<dbReference type="InterPro" id="IPR007593">
    <property type="entry name" value="CD225/Dispanin_fam"/>
</dbReference>
<name>A0AAV3YW35_9GAST</name>
<comment type="similarity">
    <text evidence="2">Belongs to the CD225/Dispanin family.</text>
</comment>
<sequence length="176" mass="19835">MKFDFVQRPLHVEPAVALHNLIRHRNVINFYTIREKFCVTSKTTTSGDYLFFKMSTMTTPNQMDIYRTSSKQLLVTRDPLFVHPTVKQGHYVGRQPHTYFPLALFVTIINPVLGPVALVFAYMSNRSYKDGDLIYATKWSNYAFLAAMITVVASVVIYIAIGFAVAGPGVRGGHTP</sequence>
<feature type="transmembrane region" description="Helical" evidence="6">
    <location>
        <begin position="142"/>
        <end position="166"/>
    </location>
</feature>
<dbReference type="Pfam" id="PF04505">
    <property type="entry name" value="CD225"/>
    <property type="match status" value="1"/>
</dbReference>
<evidence type="ECO:0000256" key="4">
    <source>
        <dbReference type="ARBA" id="ARBA00022989"/>
    </source>
</evidence>
<dbReference type="Proteomes" id="UP000735302">
    <property type="component" value="Unassembled WGS sequence"/>
</dbReference>
<feature type="transmembrane region" description="Helical" evidence="6">
    <location>
        <begin position="99"/>
        <end position="122"/>
    </location>
</feature>
<dbReference type="GO" id="GO:0016020">
    <property type="term" value="C:membrane"/>
    <property type="evidence" value="ECO:0007669"/>
    <property type="project" value="UniProtKB-SubCell"/>
</dbReference>
<evidence type="ECO:0000256" key="5">
    <source>
        <dbReference type="ARBA" id="ARBA00023136"/>
    </source>
</evidence>
<comment type="caution">
    <text evidence="7">The sequence shown here is derived from an EMBL/GenBank/DDBJ whole genome shotgun (WGS) entry which is preliminary data.</text>
</comment>
<evidence type="ECO:0000256" key="1">
    <source>
        <dbReference type="ARBA" id="ARBA00004370"/>
    </source>
</evidence>
<organism evidence="7 8">
    <name type="scientific">Plakobranchus ocellatus</name>
    <dbReference type="NCBI Taxonomy" id="259542"/>
    <lineage>
        <taxon>Eukaryota</taxon>
        <taxon>Metazoa</taxon>
        <taxon>Spiralia</taxon>
        <taxon>Lophotrochozoa</taxon>
        <taxon>Mollusca</taxon>
        <taxon>Gastropoda</taxon>
        <taxon>Heterobranchia</taxon>
        <taxon>Euthyneura</taxon>
        <taxon>Panpulmonata</taxon>
        <taxon>Sacoglossa</taxon>
        <taxon>Placobranchoidea</taxon>
        <taxon>Plakobranchidae</taxon>
        <taxon>Plakobranchus</taxon>
    </lineage>
</organism>
<comment type="subcellular location">
    <subcellularLocation>
        <location evidence="1">Membrane</location>
    </subcellularLocation>
</comment>
<evidence type="ECO:0000256" key="2">
    <source>
        <dbReference type="ARBA" id="ARBA00006843"/>
    </source>
</evidence>
<evidence type="ECO:0000313" key="7">
    <source>
        <dbReference type="EMBL" id="GFN87283.1"/>
    </source>
</evidence>
<proteinExistence type="inferred from homology"/>
<dbReference type="AlphaFoldDB" id="A0AAV3YW35"/>
<keyword evidence="4 6" id="KW-1133">Transmembrane helix</keyword>
<gene>
    <name evidence="7" type="ORF">PoB_001378900</name>
</gene>
<evidence type="ECO:0000256" key="3">
    <source>
        <dbReference type="ARBA" id="ARBA00022692"/>
    </source>
</evidence>